<dbReference type="RefSeq" id="WP_342078579.1">
    <property type="nucleotide sequence ID" value="NZ_CP151767.2"/>
</dbReference>
<evidence type="ECO:0000313" key="2">
    <source>
        <dbReference type="EMBL" id="WZU69287.1"/>
    </source>
</evidence>
<reference evidence="2" key="1">
    <citation type="submission" date="2024-08" db="EMBL/GenBank/DDBJ databases">
        <title>Phylogenomic analyses of a clade within the roseobacter group suggest taxonomic reassignments of species of the genera Aestuariivita, Citreicella, Loktanella, Nautella, Pelagibaca, Ruegeria, Thalassobius, Thiobacimonas and Tropicibacter, and the proposal o.</title>
        <authorList>
            <person name="Jeon C.O."/>
        </authorList>
    </citation>
    <scope>NUCLEOTIDE SEQUENCE</scope>
    <source>
        <strain evidence="2">SS1-5</strain>
    </source>
</reference>
<dbReference type="Gene3D" id="3.10.450.50">
    <property type="match status" value="1"/>
</dbReference>
<feature type="signal peptide" evidence="1">
    <location>
        <begin position="1"/>
        <end position="22"/>
    </location>
</feature>
<dbReference type="AlphaFoldDB" id="A0AAN0NK83"/>
<dbReference type="InterPro" id="IPR009959">
    <property type="entry name" value="Cyclase_SnoaL-like"/>
</dbReference>
<dbReference type="PANTHER" id="PTHR38436:SF1">
    <property type="entry name" value="ESTER CYCLASE"/>
    <property type="match status" value="1"/>
</dbReference>
<dbReference type="Pfam" id="PF07366">
    <property type="entry name" value="SnoaL"/>
    <property type="match status" value="1"/>
</dbReference>
<dbReference type="InterPro" id="IPR032710">
    <property type="entry name" value="NTF2-like_dom_sf"/>
</dbReference>
<feature type="chain" id="PRO_5042984700" evidence="1">
    <location>
        <begin position="23"/>
        <end position="157"/>
    </location>
</feature>
<dbReference type="SUPFAM" id="SSF54427">
    <property type="entry name" value="NTF2-like"/>
    <property type="match status" value="1"/>
</dbReference>
<sequence length="157" mass="16851">MKWSKMLVSAVAAIAIAGTAHADDLQTVKSFYENLLTTPADADLAAVTSVVADDWKSTPTPLGGPGAEGFLTTLNAFGGLIPDLKWEVQEIWQDGDTYIVRGRATGTPQGPFLGIDPATGKSFDIMSIDIHRVEDGKLKESYHIEDWMSALAQLTAE</sequence>
<protein>
    <submittedName>
        <fullName evidence="2">Ester cyclase</fullName>
    </submittedName>
</protein>
<organism evidence="2 3">
    <name type="scientific">Yoonia rhodophyticola</name>
    <dbReference type="NCBI Taxonomy" id="3137370"/>
    <lineage>
        <taxon>Bacteria</taxon>
        <taxon>Pseudomonadati</taxon>
        <taxon>Pseudomonadota</taxon>
        <taxon>Alphaproteobacteria</taxon>
        <taxon>Rhodobacterales</taxon>
        <taxon>Paracoccaceae</taxon>
        <taxon>Yoonia</taxon>
    </lineage>
</organism>
<keyword evidence="3" id="KW-1185">Reference proteome</keyword>
<accession>A0AAN0NK83</accession>
<dbReference type="EMBL" id="CP151767">
    <property type="protein sequence ID" value="WZU69287.1"/>
    <property type="molecule type" value="Genomic_DNA"/>
</dbReference>
<keyword evidence="1" id="KW-0732">Signal</keyword>
<dbReference type="GO" id="GO:0030638">
    <property type="term" value="P:polyketide metabolic process"/>
    <property type="evidence" value="ECO:0007669"/>
    <property type="project" value="InterPro"/>
</dbReference>
<gene>
    <name evidence="2" type="ORF">AABB31_10830</name>
</gene>
<dbReference type="PANTHER" id="PTHR38436">
    <property type="entry name" value="POLYKETIDE CYCLASE SNOAL-LIKE DOMAIN"/>
    <property type="match status" value="1"/>
</dbReference>
<name>A0AAN0NK83_9RHOB</name>
<dbReference type="KEGG" id="yrh:AABB31_10830"/>
<dbReference type="Proteomes" id="UP001470809">
    <property type="component" value="Chromosome"/>
</dbReference>
<proteinExistence type="predicted"/>
<evidence type="ECO:0000256" key="1">
    <source>
        <dbReference type="SAM" id="SignalP"/>
    </source>
</evidence>
<evidence type="ECO:0000313" key="3">
    <source>
        <dbReference type="Proteomes" id="UP001470809"/>
    </source>
</evidence>